<feature type="domain" description="Protein kinase" evidence="8">
    <location>
        <begin position="60"/>
        <end position="318"/>
    </location>
</feature>
<evidence type="ECO:0000256" key="6">
    <source>
        <dbReference type="PROSITE-ProRule" id="PRU10141"/>
    </source>
</evidence>
<dbReference type="PROSITE" id="PS50011">
    <property type="entry name" value="PROTEIN_KINASE_DOM"/>
    <property type="match status" value="1"/>
</dbReference>
<dbReference type="HOGENOM" id="CLU_000288_46_0_1"/>
<gene>
    <name evidence="9" type="ORF">Z519_11720</name>
</gene>
<evidence type="ECO:0000256" key="7">
    <source>
        <dbReference type="SAM" id="MobiDB-lite"/>
    </source>
</evidence>
<dbReference type="InterPro" id="IPR008271">
    <property type="entry name" value="Ser/Thr_kinase_AS"/>
</dbReference>
<dbReference type="CDD" id="cd13118">
    <property type="entry name" value="POLO_box_1"/>
    <property type="match status" value="1"/>
</dbReference>
<proteinExistence type="predicted"/>
<sequence>MEVLSPRSANLPMAPPKATRKPKVDSKPKPDVKLTNPDRIDDRWRPPPSITEPGPSPETYLMGKKLGKGGFAVCFEGKSKTTFEVFALKVVKAKVEQKKMMEKFRTELQIHAKMHHPNIVEFLRAFTIDEYTYVVLQMCPNGSLTEMVKTRSCLSLPEVRRFMIQICGGVKYMHKRSVIHRDLKMGNIFLDARMNIKIGDFGLAAVMADEHDRRTTLCGTPNYIAPEILSKSSNRGHDNKVDTWAVGVICYAMLMGTPPFQSKTQQEIYTKLRTLEYEWRIDSKNYIPQQAKDFVASCLNLNSVERPEMDELVEHDFFTMGAIADELETSCLRANPTWLENADPRGDKVQSGYGISHGRICRECGIGIGSDGRPRAGVGTGLNISTLVEIEAENREGCAPVVPLPPGTLYKQFSDAHAEWTARQKHPLLTTRVRSRKPIPEEPQPLFVSSKITKTETEVLPVMTSKAPLPPASSASRPFQSFAAQQRQQALPLGSVRRGPVGQEDIPRQKQQEVIEPPPQPLLRERPIRAATIRSTRSTTVRDAVSQISRTLPRSMTAPDGINKISKQESSRAGQDGRRIKSEIPTATPNPESQPTRTIPRSIGGADGATARPKSSSPTSEVSVDDIPPHVLQPTGGNDRQAVLGMAEKQRPVNAEQRQRAESRSESARPTSLPRHQPRIIARTDRAMLVPQSSNSHVLSSLQDLHKALDPRRFDEAGRRPRSAYGTRTVRTRSTYPRVDKWVDYSTRHGIAYILSNGTVGMILKSSEDNSLPSSCVVVRHASSHTIRRAKGLEHQFVPQGPDAADVEFYEQSDYEMGMKRLDVPARKFLLDLESHPNQVAAAHAIQIRLEGSEAERMKEVALLDKFGKYMNKQGRHDDSANAKAASKSEHFVHFYQRVGNVGVWRFADGGLQFNFPDHTKITIHGPVAEKDDEDGQYRVNCVYLMPTDAIGLASHGGLSGEAMERRDELSLPLEDIMENALRRSEMEIVRTNEIKEKLYWARAVIGCWIKEGGLGKMGEERLGWSGLQERRDDKRIKLQWVTVGRFGGDGEGHGRTKVGNKH</sequence>
<dbReference type="GeneID" id="27704648"/>
<dbReference type="GO" id="GO:0005737">
    <property type="term" value="C:cytoplasm"/>
    <property type="evidence" value="ECO:0007669"/>
    <property type="project" value="TreeGrafter"/>
</dbReference>
<evidence type="ECO:0000256" key="2">
    <source>
        <dbReference type="ARBA" id="ARBA00022679"/>
    </source>
</evidence>
<dbReference type="Pfam" id="PF00069">
    <property type="entry name" value="Pkinase"/>
    <property type="match status" value="1"/>
</dbReference>
<dbReference type="InterPro" id="IPR036947">
    <property type="entry name" value="POLO_box_dom_sf"/>
</dbReference>
<dbReference type="GO" id="GO:0000922">
    <property type="term" value="C:spindle pole"/>
    <property type="evidence" value="ECO:0007669"/>
    <property type="project" value="TreeGrafter"/>
</dbReference>
<feature type="region of interest" description="Disordered" evidence="7">
    <location>
        <begin position="468"/>
        <end position="681"/>
    </location>
</feature>
<dbReference type="SUPFAM" id="SSF56112">
    <property type="entry name" value="Protein kinase-like (PK-like)"/>
    <property type="match status" value="1"/>
</dbReference>
<evidence type="ECO:0000259" key="8">
    <source>
        <dbReference type="PROSITE" id="PS50011"/>
    </source>
</evidence>
<dbReference type="FunFam" id="1.10.510.10:FF:000652">
    <property type="entry name" value="Serine/threonine-protein kinase"/>
    <property type="match status" value="1"/>
</dbReference>
<dbReference type="InterPro" id="IPR000719">
    <property type="entry name" value="Prot_kinase_dom"/>
</dbReference>
<dbReference type="FunFam" id="3.30.200.20:FF:000042">
    <property type="entry name" value="Aurora kinase A"/>
    <property type="match status" value="1"/>
</dbReference>
<evidence type="ECO:0000256" key="1">
    <source>
        <dbReference type="ARBA" id="ARBA00022527"/>
    </source>
</evidence>
<keyword evidence="1" id="KW-0723">Serine/threonine-protein kinase</keyword>
<evidence type="ECO:0000256" key="3">
    <source>
        <dbReference type="ARBA" id="ARBA00022741"/>
    </source>
</evidence>
<dbReference type="PANTHER" id="PTHR24345">
    <property type="entry name" value="SERINE/THREONINE-PROTEIN KINASE PLK"/>
    <property type="match status" value="1"/>
</dbReference>
<feature type="compositionally biased region" description="Polar residues" evidence="7">
    <location>
        <begin position="613"/>
        <end position="622"/>
    </location>
</feature>
<evidence type="ECO:0000313" key="10">
    <source>
        <dbReference type="Proteomes" id="UP000053789"/>
    </source>
</evidence>
<name>A0A0D2EC91_CLAB1</name>
<dbReference type="GO" id="GO:0007052">
    <property type="term" value="P:mitotic spindle organization"/>
    <property type="evidence" value="ECO:0007669"/>
    <property type="project" value="TreeGrafter"/>
</dbReference>
<feature type="compositionally biased region" description="Low complexity" evidence="7">
    <location>
        <begin position="529"/>
        <end position="542"/>
    </location>
</feature>
<dbReference type="Proteomes" id="UP000053789">
    <property type="component" value="Unassembled WGS sequence"/>
</dbReference>
<dbReference type="InterPro" id="IPR011009">
    <property type="entry name" value="Kinase-like_dom_sf"/>
</dbReference>
<evidence type="ECO:0000313" key="9">
    <source>
        <dbReference type="EMBL" id="KIW87746.1"/>
    </source>
</evidence>
<protein>
    <recommendedName>
        <fullName evidence="8">Protein kinase domain-containing protein</fullName>
    </recommendedName>
</protein>
<dbReference type="OrthoDB" id="408964at2759"/>
<dbReference type="RefSeq" id="XP_016614415.1">
    <property type="nucleotide sequence ID" value="XM_016769431.1"/>
</dbReference>
<dbReference type="SUPFAM" id="SSF82615">
    <property type="entry name" value="Polo-box domain"/>
    <property type="match status" value="2"/>
</dbReference>
<reference evidence="9" key="1">
    <citation type="submission" date="2015-01" db="EMBL/GenBank/DDBJ databases">
        <title>The Genome Sequence of Cladophialophora bantiana CBS 173.52.</title>
        <authorList>
            <consortium name="The Broad Institute Genomics Platform"/>
            <person name="Cuomo C."/>
            <person name="de Hoog S."/>
            <person name="Gorbushina A."/>
            <person name="Stielow B."/>
            <person name="Teixiera M."/>
            <person name="Abouelleil A."/>
            <person name="Chapman S.B."/>
            <person name="Priest M."/>
            <person name="Young S.K."/>
            <person name="Wortman J."/>
            <person name="Nusbaum C."/>
            <person name="Birren B."/>
        </authorList>
    </citation>
    <scope>NUCLEOTIDE SEQUENCE [LARGE SCALE GENOMIC DNA]</scope>
    <source>
        <strain evidence="9">CBS 173.52</strain>
    </source>
</reference>
<keyword evidence="5 6" id="KW-0067">ATP-binding</keyword>
<feature type="compositionally biased region" description="Basic and acidic residues" evidence="7">
    <location>
        <begin position="657"/>
        <end position="667"/>
    </location>
</feature>
<dbReference type="InterPro" id="IPR017441">
    <property type="entry name" value="Protein_kinase_ATP_BS"/>
</dbReference>
<feature type="binding site" evidence="6">
    <location>
        <position position="89"/>
    </location>
    <ligand>
        <name>ATP</name>
        <dbReference type="ChEBI" id="CHEBI:30616"/>
    </ligand>
</feature>
<dbReference type="GO" id="GO:0004674">
    <property type="term" value="F:protein serine/threonine kinase activity"/>
    <property type="evidence" value="ECO:0007669"/>
    <property type="project" value="UniProtKB-KW"/>
</dbReference>
<dbReference type="PROSITE" id="PS00107">
    <property type="entry name" value="PROTEIN_KINASE_ATP"/>
    <property type="match status" value="1"/>
</dbReference>
<keyword evidence="10" id="KW-1185">Reference proteome</keyword>
<organism evidence="9 10">
    <name type="scientific">Cladophialophora bantiana (strain ATCC 10958 / CBS 173.52 / CDC B-1940 / NIH 8579)</name>
    <name type="common">Xylohypha bantiana</name>
    <dbReference type="NCBI Taxonomy" id="1442370"/>
    <lineage>
        <taxon>Eukaryota</taxon>
        <taxon>Fungi</taxon>
        <taxon>Dikarya</taxon>
        <taxon>Ascomycota</taxon>
        <taxon>Pezizomycotina</taxon>
        <taxon>Eurotiomycetes</taxon>
        <taxon>Chaetothyriomycetidae</taxon>
        <taxon>Chaetothyriales</taxon>
        <taxon>Herpotrichiellaceae</taxon>
        <taxon>Cladophialophora</taxon>
    </lineage>
</organism>
<dbReference type="PANTHER" id="PTHR24345:SF0">
    <property type="entry name" value="CELL CYCLE SERINE_THREONINE-PROTEIN KINASE CDC5_MSD2"/>
    <property type="match status" value="1"/>
</dbReference>
<dbReference type="EMBL" id="KN847002">
    <property type="protein sequence ID" value="KIW87746.1"/>
    <property type="molecule type" value="Genomic_DNA"/>
</dbReference>
<dbReference type="Gene3D" id="3.30.1120.30">
    <property type="entry name" value="POLO box domain"/>
    <property type="match status" value="1"/>
</dbReference>
<evidence type="ECO:0000256" key="4">
    <source>
        <dbReference type="ARBA" id="ARBA00022777"/>
    </source>
</evidence>
<feature type="compositionally biased region" description="Basic and acidic residues" evidence="7">
    <location>
        <begin position="566"/>
        <end position="582"/>
    </location>
</feature>
<dbReference type="GO" id="GO:0000776">
    <property type="term" value="C:kinetochore"/>
    <property type="evidence" value="ECO:0007669"/>
    <property type="project" value="TreeGrafter"/>
</dbReference>
<feature type="compositionally biased region" description="Pro residues" evidence="7">
    <location>
        <begin position="46"/>
        <end position="56"/>
    </location>
</feature>
<accession>A0A0D2EC91</accession>
<dbReference type="VEuPathDB" id="FungiDB:Z519_11720"/>
<dbReference type="Gene3D" id="3.30.200.20">
    <property type="entry name" value="Phosphorylase Kinase, domain 1"/>
    <property type="match status" value="1"/>
</dbReference>
<keyword evidence="2" id="KW-0808">Transferase</keyword>
<keyword evidence="3 6" id="KW-0547">Nucleotide-binding</keyword>
<dbReference type="Gene3D" id="1.10.510.10">
    <property type="entry name" value="Transferase(Phosphotransferase) domain 1"/>
    <property type="match status" value="1"/>
</dbReference>
<feature type="compositionally biased region" description="Polar residues" evidence="7">
    <location>
        <begin position="585"/>
        <end position="599"/>
    </location>
</feature>
<feature type="compositionally biased region" description="Basic and acidic residues" evidence="7">
    <location>
        <begin position="22"/>
        <end position="45"/>
    </location>
</feature>
<dbReference type="GO" id="GO:0005634">
    <property type="term" value="C:nucleus"/>
    <property type="evidence" value="ECO:0007669"/>
    <property type="project" value="TreeGrafter"/>
</dbReference>
<evidence type="ECO:0000256" key="5">
    <source>
        <dbReference type="ARBA" id="ARBA00022840"/>
    </source>
</evidence>
<dbReference type="InterPro" id="IPR033701">
    <property type="entry name" value="POLO_box_1"/>
</dbReference>
<dbReference type="GO" id="GO:0005816">
    <property type="term" value="C:spindle pole body"/>
    <property type="evidence" value="ECO:0007669"/>
    <property type="project" value="TreeGrafter"/>
</dbReference>
<dbReference type="SMART" id="SM00220">
    <property type="entry name" value="S_TKc"/>
    <property type="match status" value="1"/>
</dbReference>
<dbReference type="AlphaFoldDB" id="A0A0D2EC91"/>
<dbReference type="PROSITE" id="PS00108">
    <property type="entry name" value="PROTEIN_KINASE_ST"/>
    <property type="match status" value="1"/>
</dbReference>
<feature type="region of interest" description="Disordered" evidence="7">
    <location>
        <begin position="1"/>
        <end position="59"/>
    </location>
</feature>
<keyword evidence="4" id="KW-0418">Kinase</keyword>
<dbReference type="GO" id="GO:0005524">
    <property type="term" value="F:ATP binding"/>
    <property type="evidence" value="ECO:0007669"/>
    <property type="project" value="UniProtKB-UniRule"/>
</dbReference>